<proteinExistence type="inferred from homology"/>
<evidence type="ECO:0000256" key="3">
    <source>
        <dbReference type="ARBA" id="ARBA00022806"/>
    </source>
</evidence>
<keyword evidence="3 11" id="KW-0347">Helicase</keyword>
<dbReference type="InterPro" id="IPR014014">
    <property type="entry name" value="RNA_helicase_DEAD_Q_motif"/>
</dbReference>
<dbReference type="SMART" id="SM00490">
    <property type="entry name" value="HELICc"/>
    <property type="match status" value="1"/>
</dbReference>
<dbReference type="Pfam" id="PF00271">
    <property type="entry name" value="Helicase_C"/>
    <property type="match status" value="1"/>
</dbReference>
<dbReference type="CDD" id="cd18787">
    <property type="entry name" value="SF2_C_DEAD"/>
    <property type="match status" value="1"/>
</dbReference>
<dbReference type="STRING" id="694427.Palpr_0099"/>
<evidence type="ECO:0000313" key="12">
    <source>
        <dbReference type="Proteomes" id="UP000008718"/>
    </source>
</evidence>
<evidence type="ECO:0000259" key="10">
    <source>
        <dbReference type="PROSITE" id="PS51195"/>
    </source>
</evidence>
<dbReference type="SUPFAM" id="SSF52540">
    <property type="entry name" value="P-loop containing nucleoside triphosphate hydrolases"/>
    <property type="match status" value="1"/>
</dbReference>
<keyword evidence="4" id="KW-0067">ATP-binding</keyword>
<dbReference type="InterPro" id="IPR011545">
    <property type="entry name" value="DEAD/DEAH_box_helicase_dom"/>
</dbReference>
<evidence type="ECO:0000259" key="8">
    <source>
        <dbReference type="PROSITE" id="PS51192"/>
    </source>
</evidence>
<dbReference type="HOGENOM" id="CLU_003041_1_3_10"/>
<accession>E4T071</accession>
<organism evidence="11 12">
    <name type="scientific">Paludibacter propionicigenes (strain DSM 17365 / JCM 13257 / WB4)</name>
    <dbReference type="NCBI Taxonomy" id="694427"/>
    <lineage>
        <taxon>Bacteria</taxon>
        <taxon>Pseudomonadati</taxon>
        <taxon>Bacteroidota</taxon>
        <taxon>Bacteroidia</taxon>
        <taxon>Bacteroidales</taxon>
        <taxon>Paludibacteraceae</taxon>
        <taxon>Paludibacter</taxon>
    </lineage>
</organism>
<evidence type="ECO:0000256" key="4">
    <source>
        <dbReference type="ARBA" id="ARBA00022840"/>
    </source>
</evidence>
<feature type="domain" description="DEAD-box RNA helicase Q" evidence="10">
    <location>
        <begin position="1"/>
        <end position="29"/>
    </location>
</feature>
<evidence type="ECO:0000256" key="6">
    <source>
        <dbReference type="PROSITE-ProRule" id="PRU00552"/>
    </source>
</evidence>
<dbReference type="InterPro" id="IPR027417">
    <property type="entry name" value="P-loop_NTPase"/>
</dbReference>
<dbReference type="Gene3D" id="3.40.50.300">
    <property type="entry name" value="P-loop containing nucleotide triphosphate hydrolases"/>
    <property type="match status" value="2"/>
</dbReference>
<protein>
    <submittedName>
        <fullName evidence="11">DEAD/DEAH box helicase domain protein</fullName>
    </submittedName>
</protein>
<dbReference type="Proteomes" id="UP000008718">
    <property type="component" value="Chromosome"/>
</dbReference>
<comment type="similarity">
    <text evidence="5">Belongs to the DEAD box helicase family.</text>
</comment>
<feature type="compositionally biased region" description="Basic residues" evidence="7">
    <location>
        <begin position="414"/>
        <end position="443"/>
    </location>
</feature>
<dbReference type="Pfam" id="PF00270">
    <property type="entry name" value="DEAD"/>
    <property type="match status" value="1"/>
</dbReference>
<dbReference type="OrthoDB" id="9785240at2"/>
<dbReference type="PROSITE" id="PS51194">
    <property type="entry name" value="HELICASE_CTER"/>
    <property type="match status" value="1"/>
</dbReference>
<name>E4T071_PALPW</name>
<dbReference type="CDD" id="cd00268">
    <property type="entry name" value="DEADc"/>
    <property type="match status" value="1"/>
</dbReference>
<sequence>MTFTDFNINSPLLNALSDLGLTQPTTIQEKAYPVIMSGKDMVGIAQTGTGKTIAYLLPCLRQWKFTKEKHPQILIVVPTRELVIQVVEQVEKLTTYMSVRVVGVYGGVNMIRQTPLVVAGVDVLVATPGRLLDLALNGSLKLKSIKRFVIDEVDEMLNLGFRPQLVRIIDLLPTKRQNLMFSATISEELKDLVHDFFVEPLEIEAAPTGTPLENIKQIGFRVPNFYTKVNMLEFLLNNHPEFSKVLVFTSTKKLADALYDEIASKFPGQFGLIHSNKSQNNRFESMRGFKESEYRVLIATDIVARGLDISDVSHVVNFDVPEVPENYMHRIGRTGRADKKGVALTFITKADKEYREAIEALMNKKIPMTAMPEEVEVSKELTLDEMPQVTMKNTLVKLPKKEEGGEAFHEKKDKNKKVNMKVRRAAAMKIKYKKPKTRGQKTK</sequence>
<dbReference type="InterPro" id="IPR050079">
    <property type="entry name" value="DEAD_box_RNA_helicase"/>
</dbReference>
<evidence type="ECO:0000259" key="9">
    <source>
        <dbReference type="PROSITE" id="PS51194"/>
    </source>
</evidence>
<dbReference type="InterPro" id="IPR044742">
    <property type="entry name" value="DEAD/DEAH_RhlB"/>
</dbReference>
<feature type="region of interest" description="Disordered" evidence="7">
    <location>
        <begin position="402"/>
        <end position="443"/>
    </location>
</feature>
<dbReference type="InterPro" id="IPR014001">
    <property type="entry name" value="Helicase_ATP-bd"/>
</dbReference>
<reference key="1">
    <citation type="submission" date="2010-11" db="EMBL/GenBank/DDBJ databases">
        <title>The complete genome of Paludibacter propionicigenes DSM 17365.</title>
        <authorList>
            <consortium name="US DOE Joint Genome Institute (JGI-PGF)"/>
            <person name="Lucas S."/>
            <person name="Copeland A."/>
            <person name="Lapidus A."/>
            <person name="Bruce D."/>
            <person name="Goodwin L."/>
            <person name="Pitluck S."/>
            <person name="Kyrpides N."/>
            <person name="Mavromatis K."/>
            <person name="Ivanova N."/>
            <person name="Munk A.C."/>
            <person name="Brettin T."/>
            <person name="Detter J.C."/>
            <person name="Han C."/>
            <person name="Tapia R."/>
            <person name="Land M."/>
            <person name="Hauser L."/>
            <person name="Markowitz V."/>
            <person name="Cheng J.-F."/>
            <person name="Hugenholtz P."/>
            <person name="Woyke T."/>
            <person name="Wu D."/>
            <person name="Gronow S."/>
            <person name="Wellnitz S."/>
            <person name="Brambilla E."/>
            <person name="Klenk H.-P."/>
            <person name="Eisen J.A."/>
        </authorList>
    </citation>
    <scope>NUCLEOTIDE SEQUENCE</scope>
    <source>
        <strain>WB4</strain>
    </source>
</reference>
<gene>
    <name evidence="11" type="ordered locus">Palpr_0099</name>
</gene>
<dbReference type="PROSITE" id="PS51192">
    <property type="entry name" value="HELICASE_ATP_BIND_1"/>
    <property type="match status" value="1"/>
</dbReference>
<dbReference type="AlphaFoldDB" id="E4T071"/>
<dbReference type="eggNOG" id="COG0513">
    <property type="taxonomic scope" value="Bacteria"/>
</dbReference>
<feature type="domain" description="Helicase C-terminal" evidence="9">
    <location>
        <begin position="231"/>
        <end position="379"/>
    </location>
</feature>
<feature type="domain" description="Helicase ATP-binding" evidence="8">
    <location>
        <begin position="32"/>
        <end position="203"/>
    </location>
</feature>
<dbReference type="InterPro" id="IPR001650">
    <property type="entry name" value="Helicase_C-like"/>
</dbReference>
<evidence type="ECO:0000256" key="1">
    <source>
        <dbReference type="ARBA" id="ARBA00022741"/>
    </source>
</evidence>
<keyword evidence="12" id="KW-1185">Reference proteome</keyword>
<dbReference type="GO" id="GO:0005524">
    <property type="term" value="F:ATP binding"/>
    <property type="evidence" value="ECO:0007669"/>
    <property type="project" value="UniProtKB-KW"/>
</dbReference>
<evidence type="ECO:0000256" key="7">
    <source>
        <dbReference type="SAM" id="MobiDB-lite"/>
    </source>
</evidence>
<evidence type="ECO:0000313" key="11">
    <source>
        <dbReference type="EMBL" id="ADQ78261.1"/>
    </source>
</evidence>
<dbReference type="SMART" id="SM00487">
    <property type="entry name" value="DEXDc"/>
    <property type="match status" value="1"/>
</dbReference>
<keyword evidence="2" id="KW-0378">Hydrolase</keyword>
<evidence type="ECO:0000256" key="2">
    <source>
        <dbReference type="ARBA" id="ARBA00022801"/>
    </source>
</evidence>
<dbReference type="GO" id="GO:0003676">
    <property type="term" value="F:nucleic acid binding"/>
    <property type="evidence" value="ECO:0007669"/>
    <property type="project" value="InterPro"/>
</dbReference>
<dbReference type="PANTHER" id="PTHR47959:SF13">
    <property type="entry name" value="ATP-DEPENDENT RNA HELICASE RHLE"/>
    <property type="match status" value="1"/>
</dbReference>
<dbReference type="PROSITE" id="PS51195">
    <property type="entry name" value="Q_MOTIF"/>
    <property type="match status" value="1"/>
</dbReference>
<dbReference type="EMBL" id="CP002345">
    <property type="protein sequence ID" value="ADQ78261.1"/>
    <property type="molecule type" value="Genomic_DNA"/>
</dbReference>
<evidence type="ECO:0000256" key="5">
    <source>
        <dbReference type="ARBA" id="ARBA00038437"/>
    </source>
</evidence>
<dbReference type="RefSeq" id="WP_013443630.1">
    <property type="nucleotide sequence ID" value="NC_014734.1"/>
</dbReference>
<dbReference type="KEGG" id="ppn:Palpr_0099"/>
<keyword evidence="1" id="KW-0547">Nucleotide-binding</keyword>
<dbReference type="GO" id="GO:0016787">
    <property type="term" value="F:hydrolase activity"/>
    <property type="evidence" value="ECO:0007669"/>
    <property type="project" value="UniProtKB-KW"/>
</dbReference>
<dbReference type="GO" id="GO:0005829">
    <property type="term" value="C:cytosol"/>
    <property type="evidence" value="ECO:0007669"/>
    <property type="project" value="TreeGrafter"/>
</dbReference>
<feature type="compositionally biased region" description="Basic and acidic residues" evidence="7">
    <location>
        <begin position="402"/>
        <end position="413"/>
    </location>
</feature>
<dbReference type="PANTHER" id="PTHR47959">
    <property type="entry name" value="ATP-DEPENDENT RNA HELICASE RHLE-RELATED"/>
    <property type="match status" value="1"/>
</dbReference>
<feature type="short sequence motif" description="Q motif" evidence="6">
    <location>
        <begin position="1"/>
        <end position="29"/>
    </location>
</feature>
<dbReference type="GO" id="GO:0003724">
    <property type="term" value="F:RNA helicase activity"/>
    <property type="evidence" value="ECO:0007669"/>
    <property type="project" value="InterPro"/>
</dbReference>
<reference evidence="11 12" key="2">
    <citation type="journal article" date="2011" name="Stand. Genomic Sci.">
        <title>Complete genome sequence of Paludibacter propionicigenes type strain (WB4).</title>
        <authorList>
            <person name="Gronow S."/>
            <person name="Munk C."/>
            <person name="Lapidus A."/>
            <person name="Nolan M."/>
            <person name="Lucas S."/>
            <person name="Hammon N."/>
            <person name="Deshpande S."/>
            <person name="Cheng J.F."/>
            <person name="Tapia R."/>
            <person name="Han C."/>
            <person name="Goodwin L."/>
            <person name="Pitluck S."/>
            <person name="Liolios K."/>
            <person name="Ivanova N."/>
            <person name="Mavromatis K."/>
            <person name="Mikhailova N."/>
            <person name="Pati A."/>
            <person name="Chen A."/>
            <person name="Palaniappan K."/>
            <person name="Land M."/>
            <person name="Hauser L."/>
            <person name="Chang Y.J."/>
            <person name="Jeffries C.D."/>
            <person name="Brambilla E."/>
            <person name="Rohde M."/>
            <person name="Goker M."/>
            <person name="Detter J.C."/>
            <person name="Woyke T."/>
            <person name="Bristow J."/>
            <person name="Eisen J.A."/>
            <person name="Markowitz V."/>
            <person name="Hugenholtz P."/>
            <person name="Kyrpides N.C."/>
            <person name="Klenk H.P."/>
        </authorList>
    </citation>
    <scope>NUCLEOTIDE SEQUENCE [LARGE SCALE GENOMIC DNA]</scope>
    <source>
        <strain evidence="12">DSM 17365 / JCM 13257 / WB4</strain>
    </source>
</reference>